<dbReference type="Proteomes" id="UP001151760">
    <property type="component" value="Unassembled WGS sequence"/>
</dbReference>
<evidence type="ECO:0000256" key="1">
    <source>
        <dbReference type="SAM" id="MobiDB-lite"/>
    </source>
</evidence>
<name>A0ABQ5BKX6_9ASTR</name>
<proteinExistence type="predicted"/>
<protein>
    <submittedName>
        <fullName evidence="2">Uncharacterized protein</fullName>
    </submittedName>
</protein>
<gene>
    <name evidence="2" type="ORF">Tco_0861484</name>
</gene>
<sequence length="297" mass="33453">MHSESASGHDALAASTAEADPRKIDPNDLVSKQQVIVKGTKNFSFDHIIVGTNPHVLVDKSIYVSEGLETVLTKLATEKEVSKAEKEVSFRYEFNTSPDLFSSDDALNDIKLEELSKLVQNVEVDFMDLDSPEDDALIIIQDEDKREVHTKKLVYEKEEAETKVLLLKAKPASQIWNNSPASGKSLQPETAKIRTLDSLPSLLLKVTKALNRPTDSMVESSKKKKLKKFDFVTERVCKKKIVRSLTTDFNLGYLYIQIDEDYWSVLEPFSLSVDLNIKSPKCKLAEEKFSRVSLKTV</sequence>
<evidence type="ECO:0000313" key="3">
    <source>
        <dbReference type="Proteomes" id="UP001151760"/>
    </source>
</evidence>
<evidence type="ECO:0000313" key="2">
    <source>
        <dbReference type="EMBL" id="GJT14442.1"/>
    </source>
</evidence>
<reference evidence="2" key="1">
    <citation type="journal article" date="2022" name="Int. J. Mol. Sci.">
        <title>Draft Genome of Tanacetum Coccineum: Genomic Comparison of Closely Related Tanacetum-Family Plants.</title>
        <authorList>
            <person name="Yamashiro T."/>
            <person name="Shiraishi A."/>
            <person name="Nakayama K."/>
            <person name="Satake H."/>
        </authorList>
    </citation>
    <scope>NUCLEOTIDE SEQUENCE</scope>
</reference>
<organism evidence="2 3">
    <name type="scientific">Tanacetum coccineum</name>
    <dbReference type="NCBI Taxonomy" id="301880"/>
    <lineage>
        <taxon>Eukaryota</taxon>
        <taxon>Viridiplantae</taxon>
        <taxon>Streptophyta</taxon>
        <taxon>Embryophyta</taxon>
        <taxon>Tracheophyta</taxon>
        <taxon>Spermatophyta</taxon>
        <taxon>Magnoliopsida</taxon>
        <taxon>eudicotyledons</taxon>
        <taxon>Gunneridae</taxon>
        <taxon>Pentapetalae</taxon>
        <taxon>asterids</taxon>
        <taxon>campanulids</taxon>
        <taxon>Asterales</taxon>
        <taxon>Asteraceae</taxon>
        <taxon>Asteroideae</taxon>
        <taxon>Anthemideae</taxon>
        <taxon>Anthemidinae</taxon>
        <taxon>Tanacetum</taxon>
    </lineage>
</organism>
<comment type="caution">
    <text evidence="2">The sequence shown here is derived from an EMBL/GenBank/DDBJ whole genome shotgun (WGS) entry which is preliminary data.</text>
</comment>
<keyword evidence="3" id="KW-1185">Reference proteome</keyword>
<accession>A0ABQ5BKX6</accession>
<reference evidence="2" key="2">
    <citation type="submission" date="2022-01" db="EMBL/GenBank/DDBJ databases">
        <authorList>
            <person name="Yamashiro T."/>
            <person name="Shiraishi A."/>
            <person name="Satake H."/>
            <person name="Nakayama K."/>
        </authorList>
    </citation>
    <scope>NUCLEOTIDE SEQUENCE</scope>
</reference>
<feature type="region of interest" description="Disordered" evidence="1">
    <location>
        <begin position="1"/>
        <end position="25"/>
    </location>
</feature>
<dbReference type="EMBL" id="BQNB010013312">
    <property type="protein sequence ID" value="GJT14442.1"/>
    <property type="molecule type" value="Genomic_DNA"/>
</dbReference>